<gene>
    <name evidence="3" type="ordered locus">Dacet_0250</name>
</gene>
<feature type="domain" description="Transposon Tn7 transposition protein TnsD C-terminal" evidence="2">
    <location>
        <begin position="312"/>
        <end position="425"/>
    </location>
</feature>
<evidence type="ECO:0008006" key="5">
    <source>
        <dbReference type="Google" id="ProtNLM"/>
    </source>
</evidence>
<dbReference type="InterPro" id="IPR009492">
    <property type="entry name" value="TniQ"/>
</dbReference>
<protein>
    <recommendedName>
        <fullName evidence="5">Transposon Tn7 transposition protein TnsD C-termianl domain-containing protein</fullName>
    </recommendedName>
</protein>
<name>D4H2J1_DENA2</name>
<dbReference type="Proteomes" id="UP000002012">
    <property type="component" value="Chromosome"/>
</dbReference>
<feature type="domain" description="TniQ" evidence="1">
    <location>
        <begin position="2"/>
        <end position="145"/>
    </location>
</feature>
<dbReference type="Pfam" id="PF06527">
    <property type="entry name" value="TniQ"/>
    <property type="match status" value="1"/>
</dbReference>
<dbReference type="EMBL" id="CP001968">
    <property type="protein sequence ID" value="ADD67052.1"/>
    <property type="molecule type" value="Genomic_DNA"/>
</dbReference>
<dbReference type="HOGENOM" id="CLU_033785_1_0_0"/>
<dbReference type="eggNOG" id="COG3677">
    <property type="taxonomic scope" value="Bacteria"/>
</dbReference>
<keyword evidence="4" id="KW-1185">Reference proteome</keyword>
<dbReference type="OrthoDB" id="470139at2"/>
<dbReference type="InterPro" id="IPR032750">
    <property type="entry name" value="TnsD_C"/>
</dbReference>
<organism evidence="3 4">
    <name type="scientific">Denitrovibrio acetiphilus (strain DSM 12809 / NBRC 114555 / N2460)</name>
    <dbReference type="NCBI Taxonomy" id="522772"/>
    <lineage>
        <taxon>Bacteria</taxon>
        <taxon>Pseudomonadati</taxon>
        <taxon>Deferribacterota</taxon>
        <taxon>Deferribacteres</taxon>
        <taxon>Deferribacterales</taxon>
        <taxon>Geovibrionaceae</taxon>
        <taxon>Denitrovibrio</taxon>
    </lineage>
</organism>
<evidence type="ECO:0000259" key="1">
    <source>
        <dbReference type="Pfam" id="PF06527"/>
    </source>
</evidence>
<reference evidence="3 4" key="1">
    <citation type="journal article" date="2010" name="Stand. Genomic Sci.">
        <title>Complete genome sequence of Denitrovibrio acetiphilus type strain (N2460).</title>
        <authorList>
            <person name="Kiss H."/>
            <person name="Lang E."/>
            <person name="Lapidus A."/>
            <person name="Copeland A."/>
            <person name="Nolan M."/>
            <person name="Glavina Del Rio T."/>
            <person name="Chen F."/>
            <person name="Lucas S."/>
            <person name="Tice H."/>
            <person name="Cheng J.F."/>
            <person name="Han C."/>
            <person name="Goodwin L."/>
            <person name="Pitluck S."/>
            <person name="Liolios K."/>
            <person name="Pati A."/>
            <person name="Ivanova N."/>
            <person name="Mavromatis K."/>
            <person name="Chen A."/>
            <person name="Palaniappan K."/>
            <person name="Land M."/>
            <person name="Hauser L."/>
            <person name="Chang Y.J."/>
            <person name="Jeffries C.D."/>
            <person name="Detter J.C."/>
            <person name="Brettin T."/>
            <person name="Spring S."/>
            <person name="Rohde M."/>
            <person name="Goker M."/>
            <person name="Woyke T."/>
            <person name="Bristow J."/>
            <person name="Eisen J.A."/>
            <person name="Markowitz V."/>
            <person name="Hugenholtz P."/>
            <person name="Kyrpides N.C."/>
            <person name="Klenk H.P."/>
        </authorList>
    </citation>
    <scope>NUCLEOTIDE SEQUENCE [LARGE SCALE GENOMIC DNA]</scope>
    <source>
        <strain evidence="4">DSM 12809 / NBRC 114555 / N2460</strain>
    </source>
</reference>
<dbReference type="STRING" id="522772.Dacet_0250"/>
<evidence type="ECO:0000313" key="4">
    <source>
        <dbReference type="Proteomes" id="UP000002012"/>
    </source>
</evidence>
<proteinExistence type="predicted"/>
<dbReference type="PaxDb" id="522772-Dacet_0250"/>
<dbReference type="AlphaFoldDB" id="D4H2J1"/>
<sequence length="495" mass="57422">MVARYHRHTGNTSTKDTLEELFNSRKVCAVYDLPAHVDTLVQNLRNTGFSFTSKELIYNNTLFPLFRHFVSTIKAKKAYDDMRGAKGGSIHTRLGIMAGNVNVIQYFKFCSVCNDESIRNCGELYFNRLHQLSTVHFCPMHEIPLRISAVPVKQYNRHQFIYPDISLLRVGVVNSYSLNDSKVLIQVAKIYKELIECRVDLSGMDFRAMYLSLLDDIGFIKGNNSVAISKLLPEFRRYFGESLLTTLYSADIDSWLTAIIRKHRKTFHPIRHILMILFLSGSLSEFMCYQPRRGIVPQQTRYSLLAHDTVYHDDWLALQKEMPEKSKNDLRKLSPKVYVWLYRNDRDWLMEHSPLKLIPVSEEDRVDWAERDKSIVREVVIAIKKIKSSEKPFLRITTSRIGKMIGKLSVIEKHRDKLPETAELLSRLVESIEEFQKRKIMSVVKKMVVEGLPLYESHVYRRATVAKGRSIEVDNFLIRLLSDLDFSNGSGEQMI</sequence>
<evidence type="ECO:0000313" key="3">
    <source>
        <dbReference type="EMBL" id="ADD67052.1"/>
    </source>
</evidence>
<evidence type="ECO:0000259" key="2">
    <source>
        <dbReference type="Pfam" id="PF15978"/>
    </source>
</evidence>
<feature type="domain" description="Transposon Tn7 transposition protein TnsD C-terminal" evidence="2">
    <location>
        <begin position="189"/>
        <end position="287"/>
    </location>
</feature>
<accession>D4H2J1</accession>
<dbReference type="Pfam" id="PF15978">
    <property type="entry name" value="TnsD"/>
    <property type="match status" value="2"/>
</dbReference>
<dbReference type="eggNOG" id="COG3415">
    <property type="taxonomic scope" value="Bacteria"/>
</dbReference>
<dbReference type="InParanoid" id="D4H2J1"/>
<dbReference type="KEGG" id="dap:Dacet_0250"/>